<keyword evidence="2" id="KW-1185">Reference proteome</keyword>
<proteinExistence type="predicted"/>
<name>A0AAD5QPT3_PARTN</name>
<evidence type="ECO:0008006" key="3">
    <source>
        <dbReference type="Google" id="ProtNLM"/>
    </source>
</evidence>
<evidence type="ECO:0000313" key="2">
    <source>
        <dbReference type="Proteomes" id="UP001196413"/>
    </source>
</evidence>
<evidence type="ECO:0000313" key="1">
    <source>
        <dbReference type="EMBL" id="KAJ1359893.1"/>
    </source>
</evidence>
<comment type="caution">
    <text evidence="1">The sequence shown here is derived from an EMBL/GenBank/DDBJ whole genome shotgun (WGS) entry which is preliminary data.</text>
</comment>
<sequence>MGLTLYVDGSVDTRSSIDIHTNPPTQYKMFLDHLRCAKPNNSHVMESFDVSSLYTNVSNDSAVQAIFELLTENGQKVNMYGFTFNN</sequence>
<gene>
    <name evidence="1" type="ORF">KIN20_018715</name>
</gene>
<dbReference type="EMBL" id="JAHQIW010003724">
    <property type="protein sequence ID" value="KAJ1359893.1"/>
    <property type="molecule type" value="Genomic_DNA"/>
</dbReference>
<organism evidence="1 2">
    <name type="scientific">Parelaphostrongylus tenuis</name>
    <name type="common">Meningeal worm</name>
    <dbReference type="NCBI Taxonomy" id="148309"/>
    <lineage>
        <taxon>Eukaryota</taxon>
        <taxon>Metazoa</taxon>
        <taxon>Ecdysozoa</taxon>
        <taxon>Nematoda</taxon>
        <taxon>Chromadorea</taxon>
        <taxon>Rhabditida</taxon>
        <taxon>Rhabditina</taxon>
        <taxon>Rhabditomorpha</taxon>
        <taxon>Strongyloidea</taxon>
        <taxon>Metastrongylidae</taxon>
        <taxon>Parelaphostrongylus</taxon>
    </lineage>
</organism>
<reference evidence="1" key="1">
    <citation type="submission" date="2021-06" db="EMBL/GenBank/DDBJ databases">
        <title>Parelaphostrongylus tenuis whole genome reference sequence.</title>
        <authorList>
            <person name="Garwood T.J."/>
            <person name="Larsen P.A."/>
            <person name="Fountain-Jones N.M."/>
            <person name="Garbe J.R."/>
            <person name="Macchietto M.G."/>
            <person name="Kania S.A."/>
            <person name="Gerhold R.W."/>
            <person name="Richards J.E."/>
            <person name="Wolf T.M."/>
        </authorList>
    </citation>
    <scope>NUCLEOTIDE SEQUENCE</scope>
    <source>
        <strain evidence="1">MNPRO001-30</strain>
        <tissue evidence="1">Meninges</tissue>
    </source>
</reference>
<dbReference type="AlphaFoldDB" id="A0AAD5QPT3"/>
<accession>A0AAD5QPT3</accession>
<protein>
    <recommendedName>
        <fullName evidence="3">Reverse transcriptase domain-containing protein</fullName>
    </recommendedName>
</protein>
<dbReference type="Proteomes" id="UP001196413">
    <property type="component" value="Unassembled WGS sequence"/>
</dbReference>